<proteinExistence type="predicted"/>
<accession>A0A9Q5ZFR5</accession>
<dbReference type="RefSeq" id="WP_099066158.1">
    <property type="nucleotide sequence ID" value="NZ_LAHD01000006.1"/>
</dbReference>
<name>A0A9Q5ZFR5_NOSLI</name>
<reference evidence="1 2" key="1">
    <citation type="submission" date="2015-02" db="EMBL/GenBank/DDBJ databases">
        <title>Nostoc linckia genome annotation.</title>
        <authorList>
            <person name="Zhou Z."/>
        </authorList>
    </citation>
    <scope>NUCLEOTIDE SEQUENCE [LARGE SCALE GENOMIC DNA]</scope>
    <source>
        <strain evidence="2">z8</strain>
    </source>
</reference>
<protein>
    <submittedName>
        <fullName evidence="1">Uncharacterized protein</fullName>
    </submittedName>
</protein>
<gene>
    <name evidence="1" type="ORF">VF08_03650</name>
</gene>
<evidence type="ECO:0000313" key="1">
    <source>
        <dbReference type="EMBL" id="PHK06581.1"/>
    </source>
</evidence>
<organism evidence="1 2">
    <name type="scientific">Nostoc linckia z8</name>
    <dbReference type="NCBI Taxonomy" id="1628746"/>
    <lineage>
        <taxon>Bacteria</taxon>
        <taxon>Bacillati</taxon>
        <taxon>Cyanobacteriota</taxon>
        <taxon>Cyanophyceae</taxon>
        <taxon>Nostocales</taxon>
        <taxon>Nostocaceae</taxon>
        <taxon>Nostoc</taxon>
    </lineage>
</organism>
<comment type="caution">
    <text evidence="1">The sequence shown here is derived from an EMBL/GenBank/DDBJ whole genome shotgun (WGS) entry which is preliminary data.</text>
</comment>
<evidence type="ECO:0000313" key="2">
    <source>
        <dbReference type="Proteomes" id="UP000222310"/>
    </source>
</evidence>
<sequence length="362" mass="41157">MHHFRKLLEIQNSQLAQLLRFTLYGLETTLNQARAEFSQDSGVEVCDELLQELHNLLQPAPTPLHPDIGWEDVIITSQNPLKLNDLREAFNADAELNYYLGNSPLQSQTDSDLWHEIQRKLLRVPEDLAASWQKRTLDMAQAVGAMADNANLFQLPFIRDEIIYPGLSGTVQTQGLSLSQNLQSNESDFSTGFLLLYMKFLEIEPNFYHALKSVCSFDIVSLNSKAEQQSQYINALSDRCQRTQKAEESNDPLSILRAWIDMDEAIHSLVFVPPAQRYSWWGKLQNESRRILKKIADKGINAGNEVRIRQLSGLYADICTSSKDDLQLDFGGTPGEVLTCLRVYARINHEESPGRVIFRSSR</sequence>
<dbReference type="Proteomes" id="UP000222310">
    <property type="component" value="Unassembled WGS sequence"/>
</dbReference>
<dbReference type="AlphaFoldDB" id="A0A9Q5ZFR5"/>
<dbReference type="GeneID" id="57094534"/>
<dbReference type="EMBL" id="LAHD01000006">
    <property type="protein sequence ID" value="PHK06581.1"/>
    <property type="molecule type" value="Genomic_DNA"/>
</dbReference>